<feature type="domain" description="Solute-binding protein family 3/N-terminal" evidence="4">
    <location>
        <begin position="60"/>
        <end position="298"/>
    </location>
</feature>
<gene>
    <name evidence="5" type="ORF">CLV47_1312</name>
</gene>
<dbReference type="InterPro" id="IPR015168">
    <property type="entry name" value="SsuA/THI5"/>
</dbReference>
<dbReference type="Pfam" id="PF09084">
    <property type="entry name" value="NMT1"/>
    <property type="match status" value="1"/>
</dbReference>
<sequence>METREDPRLGEMEKTELTRKRTAIKVAAAAVVGLLALAGCGSSSSDSGKSSDKGKGGTTVVKVAHVTSALFTPLYVAQAKGYFKDAGLDVQLEAIKSGQDSVPLLASGKLDVMVAGFSAGMFNALNSGLKFKVVGSMGISTGDKAKSPTALEVSKSLVDSGKVTKLADLKGKKIAVAGGPGATGGYLLAAILKTADLTLKDVEPVNLGSPDMEAALKSGGVDAALPSAPFSTNMELNGVATALAVPAKGTTGTGVMFGADFAKSATAQKFFSALVKGAKDSQGDLSKNQDVLKIVADATGQKIDVLAKTPFYSWHPDLAPQPDQLDAMQKTWMDAGLLNYDKTIKASTYVEDKFAKAAK</sequence>
<evidence type="ECO:0000256" key="2">
    <source>
        <dbReference type="ARBA" id="ARBA00010742"/>
    </source>
</evidence>
<proteinExistence type="inferred from homology"/>
<evidence type="ECO:0000313" key="6">
    <source>
        <dbReference type="Proteomes" id="UP000237752"/>
    </source>
</evidence>
<dbReference type="Proteomes" id="UP000237752">
    <property type="component" value="Unassembled WGS sequence"/>
</dbReference>
<dbReference type="AlphaFoldDB" id="A0A2T0Z1X2"/>
<dbReference type="GO" id="GO:0042918">
    <property type="term" value="P:alkanesulfonate transmembrane transport"/>
    <property type="evidence" value="ECO:0007669"/>
    <property type="project" value="TreeGrafter"/>
</dbReference>
<name>A0A2T0Z1X2_9ACTN</name>
<dbReference type="Gene3D" id="3.40.190.10">
    <property type="entry name" value="Periplasmic binding protein-like II"/>
    <property type="match status" value="2"/>
</dbReference>
<organism evidence="5 6">
    <name type="scientific">Antricoccus suffuscus</name>
    <dbReference type="NCBI Taxonomy" id="1629062"/>
    <lineage>
        <taxon>Bacteria</taxon>
        <taxon>Bacillati</taxon>
        <taxon>Actinomycetota</taxon>
        <taxon>Actinomycetes</taxon>
        <taxon>Geodermatophilales</taxon>
        <taxon>Antricoccaceae</taxon>
        <taxon>Antricoccus</taxon>
    </lineage>
</organism>
<dbReference type="InterPro" id="IPR001638">
    <property type="entry name" value="Solute-binding_3/MltF_N"/>
</dbReference>
<evidence type="ECO:0000256" key="1">
    <source>
        <dbReference type="ARBA" id="ARBA00004418"/>
    </source>
</evidence>
<dbReference type="EMBL" id="PVUE01000031">
    <property type="protein sequence ID" value="PRZ30168.1"/>
    <property type="molecule type" value="Genomic_DNA"/>
</dbReference>
<dbReference type="SUPFAM" id="SSF53850">
    <property type="entry name" value="Periplasmic binding protein-like II"/>
    <property type="match status" value="1"/>
</dbReference>
<evidence type="ECO:0000313" key="5">
    <source>
        <dbReference type="EMBL" id="PRZ30168.1"/>
    </source>
</evidence>
<protein>
    <submittedName>
        <fullName evidence="5">NitT/TauT family transport system substrate-binding protein</fullName>
    </submittedName>
</protein>
<accession>A0A2T0Z1X2</accession>
<reference evidence="5 6" key="1">
    <citation type="submission" date="2018-03" db="EMBL/GenBank/DDBJ databases">
        <title>Genomic Encyclopedia of Archaeal and Bacterial Type Strains, Phase II (KMG-II): from individual species to whole genera.</title>
        <authorList>
            <person name="Goeker M."/>
        </authorList>
    </citation>
    <scope>NUCLEOTIDE SEQUENCE [LARGE SCALE GENOMIC DNA]</scope>
    <source>
        <strain evidence="5 6">DSM 100065</strain>
    </source>
</reference>
<dbReference type="SMART" id="SM00062">
    <property type="entry name" value="PBPb"/>
    <property type="match status" value="1"/>
</dbReference>
<comment type="subcellular location">
    <subcellularLocation>
        <location evidence="1">Periplasm</location>
    </subcellularLocation>
</comment>
<keyword evidence="6" id="KW-1185">Reference proteome</keyword>
<dbReference type="PANTHER" id="PTHR30024">
    <property type="entry name" value="ALIPHATIC SULFONATES-BINDING PROTEIN-RELATED"/>
    <property type="match status" value="1"/>
</dbReference>
<comment type="caution">
    <text evidence="5">The sequence shown here is derived from an EMBL/GenBank/DDBJ whole genome shotgun (WGS) entry which is preliminary data.</text>
</comment>
<evidence type="ECO:0000256" key="3">
    <source>
        <dbReference type="ARBA" id="ARBA00022729"/>
    </source>
</evidence>
<comment type="similarity">
    <text evidence="2">Belongs to the bacterial solute-binding protein SsuA/TauA family.</text>
</comment>
<dbReference type="GO" id="GO:0042597">
    <property type="term" value="C:periplasmic space"/>
    <property type="evidence" value="ECO:0007669"/>
    <property type="project" value="UniProtKB-SubCell"/>
</dbReference>
<dbReference type="PANTHER" id="PTHR30024:SF47">
    <property type="entry name" value="TAURINE-BINDING PERIPLASMIC PROTEIN"/>
    <property type="match status" value="1"/>
</dbReference>
<evidence type="ECO:0000259" key="4">
    <source>
        <dbReference type="SMART" id="SM00062"/>
    </source>
</evidence>
<keyword evidence="3" id="KW-0732">Signal</keyword>